<comment type="caution">
    <text evidence="1">The sequence shown here is derived from an EMBL/GenBank/DDBJ whole genome shotgun (WGS) entry which is preliminary data.</text>
</comment>
<dbReference type="Proteomes" id="UP000789366">
    <property type="component" value="Unassembled WGS sequence"/>
</dbReference>
<evidence type="ECO:0000313" key="1">
    <source>
        <dbReference type="EMBL" id="CAG8698847.1"/>
    </source>
</evidence>
<sequence length="143" mass="15923">PEIFISRTYSLASDIYSFGIIAYEIASGLLAFNNTVHDINLICSGLRPEIPIHVPKLISDLIVKCWDAKPEKRPSSKELCKTLDELNRSPTEFNVPITKAEVPEYCSILSLSSSSVPLNDIGSYNSESILFMIAPEMHDVLKH</sequence>
<feature type="non-terminal residue" evidence="1">
    <location>
        <position position="143"/>
    </location>
</feature>
<dbReference type="EMBL" id="CAJVPW010022817">
    <property type="protein sequence ID" value="CAG8698847.1"/>
    <property type="molecule type" value="Genomic_DNA"/>
</dbReference>
<protein>
    <submittedName>
        <fullName evidence="1">17428_t:CDS:1</fullName>
    </submittedName>
</protein>
<keyword evidence="2" id="KW-1185">Reference proteome</keyword>
<feature type="non-terminal residue" evidence="1">
    <location>
        <position position="1"/>
    </location>
</feature>
<accession>A0ACA9P9C7</accession>
<name>A0ACA9P9C7_9GLOM</name>
<evidence type="ECO:0000313" key="2">
    <source>
        <dbReference type="Proteomes" id="UP000789366"/>
    </source>
</evidence>
<organism evidence="1 2">
    <name type="scientific">Cetraspora pellucida</name>
    <dbReference type="NCBI Taxonomy" id="1433469"/>
    <lineage>
        <taxon>Eukaryota</taxon>
        <taxon>Fungi</taxon>
        <taxon>Fungi incertae sedis</taxon>
        <taxon>Mucoromycota</taxon>
        <taxon>Glomeromycotina</taxon>
        <taxon>Glomeromycetes</taxon>
        <taxon>Diversisporales</taxon>
        <taxon>Gigasporaceae</taxon>
        <taxon>Cetraspora</taxon>
    </lineage>
</organism>
<proteinExistence type="predicted"/>
<gene>
    <name evidence="1" type="ORF">SPELUC_LOCUS11164</name>
</gene>
<reference evidence="1" key="1">
    <citation type="submission" date="2021-06" db="EMBL/GenBank/DDBJ databases">
        <authorList>
            <person name="Kallberg Y."/>
            <person name="Tangrot J."/>
            <person name="Rosling A."/>
        </authorList>
    </citation>
    <scope>NUCLEOTIDE SEQUENCE</scope>
    <source>
        <strain evidence="1">28 12/20/2015</strain>
    </source>
</reference>